<dbReference type="EMBL" id="JAUEMJ010000002">
    <property type="protein sequence ID" value="MDN3239501.1"/>
    <property type="molecule type" value="Genomic_DNA"/>
</dbReference>
<organism evidence="2 3">
    <name type="scientific">Glycomyces tritici</name>
    <dbReference type="NCBI Taxonomy" id="2665176"/>
    <lineage>
        <taxon>Bacteria</taxon>
        <taxon>Bacillati</taxon>
        <taxon>Actinomycetota</taxon>
        <taxon>Actinomycetes</taxon>
        <taxon>Glycomycetales</taxon>
        <taxon>Glycomycetaceae</taxon>
        <taxon>Glycomyces</taxon>
    </lineage>
</organism>
<sequence length="638" mass="66945">MRLHHPLAALALAGALTAAGPAHAAPAAAEAAPPADAGTITLPTGDQVRLTADGSFLTESAAGGTGAFHTATEPDGDRLLIPVEALGGLADGTFTEAQFNIDALARNGITDAGDPGAADLLADETDPAATPADAVTVDFTALWSDGSAPEVVSLRWAEIDTGELGSEMFEGGSAAVDMAPGRYHVVILMDRYEFPATIAGVIELEVGADTEPVVFDGAAARETGFAVERETEAQAIEVDVFSNVPGTRDGNGGGLLAGPEWSVSVVPTDFDTSGRDVGFVLRQELVSPEGTRKPYSYSMFGLHDAGIPADPVFSYEDDDLAKMKMDYQSLGVDTLMGRSNLSFHPNHPASGYRHSGIVAVPSQRTEYYTPHPEVDWSHMGTLGFDAEGDEPYADVLHHSGTLRPGSSAKSTWNQGPITAGVDLAGVEYFLPRFARMDSYEVLLTNPSLFSSGAPGEAINSYESPGQTVLSQNGLGVGKSEYGGALATDLALVGEGRYELYAEATRDVPWTNLGTAATAEWSFAVPSGGTDVILPVSVVNFDAEDIENGYAEAGDDQDVELEFATQPGAEQQDCTAMTFEVSYDDGATWDLVDIDRDGNSATAELEHPEDAAFVSVRFTAADEAGNTVTHTTIRSYGLR</sequence>
<keyword evidence="3" id="KW-1185">Reference proteome</keyword>
<reference evidence="2" key="1">
    <citation type="submission" date="2023-06" db="EMBL/GenBank/DDBJ databases">
        <title>Gycomyces niveus sp.nov., a novel actinomycete isolated from soil in Shouguang.</title>
        <authorList>
            <person name="Yang X."/>
            <person name="Zhao J."/>
        </authorList>
    </citation>
    <scope>NUCLEOTIDE SEQUENCE</scope>
    <source>
        <strain evidence="2">NEAU C2</strain>
    </source>
</reference>
<comment type="caution">
    <text evidence="2">The sequence shown here is derived from an EMBL/GenBank/DDBJ whole genome shotgun (WGS) entry which is preliminary data.</text>
</comment>
<dbReference type="Proteomes" id="UP001171902">
    <property type="component" value="Unassembled WGS sequence"/>
</dbReference>
<name>A0ABT7YLI5_9ACTN</name>
<accession>A0ABT7YLI5</accession>
<gene>
    <name evidence="2" type="ORF">QWI33_07180</name>
</gene>
<feature type="signal peptide" evidence="1">
    <location>
        <begin position="1"/>
        <end position="24"/>
    </location>
</feature>
<proteinExistence type="predicted"/>
<dbReference type="RefSeq" id="WP_289956327.1">
    <property type="nucleotide sequence ID" value="NZ_JAUEMJ010000002.1"/>
</dbReference>
<keyword evidence="1" id="KW-0732">Signal</keyword>
<evidence type="ECO:0000313" key="3">
    <source>
        <dbReference type="Proteomes" id="UP001171902"/>
    </source>
</evidence>
<evidence type="ECO:0000256" key="1">
    <source>
        <dbReference type="SAM" id="SignalP"/>
    </source>
</evidence>
<feature type="chain" id="PRO_5046390997" evidence="1">
    <location>
        <begin position="25"/>
        <end position="638"/>
    </location>
</feature>
<protein>
    <submittedName>
        <fullName evidence="2">Uncharacterized protein</fullName>
    </submittedName>
</protein>
<evidence type="ECO:0000313" key="2">
    <source>
        <dbReference type="EMBL" id="MDN3239501.1"/>
    </source>
</evidence>